<comment type="caution">
    <text evidence="18">The sequence shown here is derived from an EMBL/GenBank/DDBJ whole genome shotgun (WGS) entry which is preliminary data.</text>
</comment>
<feature type="transmembrane region" description="Helical" evidence="14">
    <location>
        <begin position="47"/>
        <end position="66"/>
    </location>
</feature>
<evidence type="ECO:0000256" key="4">
    <source>
        <dbReference type="ARBA" id="ARBA00022670"/>
    </source>
</evidence>
<dbReference type="PANTHER" id="PTHR39188:SF3">
    <property type="entry name" value="STAGE IV SPORULATION PROTEIN FB"/>
    <property type="match status" value="1"/>
</dbReference>
<keyword evidence="7" id="KW-0677">Repeat</keyword>
<evidence type="ECO:0000256" key="3">
    <source>
        <dbReference type="ARBA" id="ARBA00022475"/>
    </source>
</evidence>
<evidence type="ECO:0000256" key="9">
    <source>
        <dbReference type="ARBA" id="ARBA00022833"/>
    </source>
</evidence>
<evidence type="ECO:0000256" key="11">
    <source>
        <dbReference type="ARBA" id="ARBA00023049"/>
    </source>
</evidence>
<proteinExistence type="inferred from homology"/>
<accession>A0A931GN68</accession>
<evidence type="ECO:0000313" key="18">
    <source>
        <dbReference type="EMBL" id="MBG6089196.1"/>
    </source>
</evidence>
<dbReference type="PIRSF" id="PIRSF006404">
    <property type="entry name" value="UCP006404_Pept_M50_CBS"/>
    <property type="match status" value="1"/>
</dbReference>
<dbReference type="AlphaFoldDB" id="A0A931GN68"/>
<comment type="subcellular location">
    <subcellularLocation>
        <location evidence="1 14">Cell membrane</location>
        <topology evidence="1 14">Multi-pass membrane protein</topology>
    </subcellularLocation>
</comment>
<evidence type="ECO:0000256" key="8">
    <source>
        <dbReference type="ARBA" id="ARBA00022801"/>
    </source>
</evidence>
<comment type="cofactor">
    <cofactor evidence="14 16">
        <name>Zn(2+)</name>
        <dbReference type="ChEBI" id="CHEBI:29105"/>
    </cofactor>
    <text evidence="14 16">Binds 1 zinc ion per subunit.</text>
</comment>
<dbReference type="RefSeq" id="WP_197011830.1">
    <property type="nucleotide sequence ID" value="NZ_BAABES010000004.1"/>
</dbReference>
<evidence type="ECO:0000259" key="17">
    <source>
        <dbReference type="Pfam" id="PF02163"/>
    </source>
</evidence>
<evidence type="ECO:0000256" key="2">
    <source>
        <dbReference type="ARBA" id="ARBA00007931"/>
    </source>
</evidence>
<keyword evidence="11 14" id="KW-0482">Metalloprotease</keyword>
<feature type="transmembrane region" description="Helical" evidence="14">
    <location>
        <begin position="78"/>
        <end position="96"/>
    </location>
</feature>
<protein>
    <recommendedName>
        <fullName evidence="14">Zinc metalloprotease</fullName>
    </recommendedName>
</protein>
<evidence type="ECO:0000256" key="10">
    <source>
        <dbReference type="ARBA" id="ARBA00022989"/>
    </source>
</evidence>
<gene>
    <name evidence="18" type="ORF">IW256_003309</name>
</gene>
<feature type="binding site" evidence="16">
    <location>
        <position position="67"/>
    </location>
    <ligand>
        <name>Zn(2+)</name>
        <dbReference type="ChEBI" id="CHEBI:29105"/>
        <note>catalytic</note>
    </ligand>
</feature>
<feature type="domain" description="Peptidase M50" evidence="17">
    <location>
        <begin position="142"/>
        <end position="195"/>
    </location>
</feature>
<dbReference type="InterPro" id="IPR016483">
    <property type="entry name" value="UCP006404_Pept_M50_CBS"/>
</dbReference>
<keyword evidence="4 14" id="KW-0645">Protease</keyword>
<sequence length="388" mass="40213">MGQSFKLGEIKGIVVGANWSVLVILLLVAALLGESVLPRAAPGLPVVAYWSVAVLASLLFLASLLAHELAHALVARRYAIRVKAITLWMLGGVAELEDEAPHATADLRIAAAGPATSLLVGGALVGVSLGTQAIGGPVLLSGALMWVGLMNGLLAVFNLLPGAPLDGGRVLRAVIWRIRGDRESADRAAATTGRVLGYALMGLGLAEMFVLRSFNGLWLVFLGWFITAAAGAEASSGAVRRAAGGLRVADIMTPDPDCGHTWRRVSDFAAEVTRGARQSVFPVVGLAGDPAGAVSLEMLARALPGRADAMLGDIMIPLPGAYVARPGDSPLDLLNRRPLAGELMAVVVDGGRTVGIVTTADVQRLVRSSRLRQAATTAAASRTHDVTE</sequence>
<dbReference type="EMBL" id="JADOUA010000001">
    <property type="protein sequence ID" value="MBG6089196.1"/>
    <property type="molecule type" value="Genomic_DNA"/>
</dbReference>
<dbReference type="PANTHER" id="PTHR39188">
    <property type="entry name" value="MEMBRANE-ASSOCIATED ZINC METALLOPROTEASE M50B"/>
    <property type="match status" value="1"/>
</dbReference>
<evidence type="ECO:0000256" key="14">
    <source>
        <dbReference type="PIRNR" id="PIRNR006404"/>
    </source>
</evidence>
<name>A0A931GN68_9ACTN</name>
<comment type="similarity">
    <text evidence="2 14">Belongs to the peptidase M50B family.</text>
</comment>
<dbReference type="InterPro" id="IPR046342">
    <property type="entry name" value="CBS_dom_sf"/>
</dbReference>
<keyword evidence="6 14" id="KW-0479">Metal-binding</keyword>
<feature type="transmembrane region" description="Helical" evidence="14">
    <location>
        <begin position="108"/>
        <end position="131"/>
    </location>
</feature>
<dbReference type="InterPro" id="IPR008915">
    <property type="entry name" value="Peptidase_M50"/>
</dbReference>
<keyword evidence="8 14" id="KW-0378">Hydrolase</keyword>
<feature type="transmembrane region" description="Helical" evidence="14">
    <location>
        <begin position="209"/>
        <end position="232"/>
    </location>
</feature>
<evidence type="ECO:0000256" key="13">
    <source>
        <dbReference type="ARBA" id="ARBA00023136"/>
    </source>
</evidence>
<evidence type="ECO:0000256" key="15">
    <source>
        <dbReference type="PIRSR" id="PIRSR006404-1"/>
    </source>
</evidence>
<dbReference type="CDD" id="cd06164">
    <property type="entry name" value="S2P-M50_SpoIVFB_CBS"/>
    <property type="match status" value="1"/>
</dbReference>
<feature type="transmembrane region" description="Helical" evidence="14">
    <location>
        <begin position="12"/>
        <end position="32"/>
    </location>
</feature>
<evidence type="ECO:0000256" key="5">
    <source>
        <dbReference type="ARBA" id="ARBA00022692"/>
    </source>
</evidence>
<evidence type="ECO:0000256" key="12">
    <source>
        <dbReference type="ARBA" id="ARBA00023122"/>
    </source>
</evidence>
<feature type="active site" evidence="15">
    <location>
        <position position="68"/>
    </location>
</feature>
<dbReference type="GO" id="GO:0046872">
    <property type="term" value="F:metal ion binding"/>
    <property type="evidence" value="ECO:0007669"/>
    <property type="project" value="UniProtKB-UniRule"/>
</dbReference>
<reference evidence="18" key="1">
    <citation type="submission" date="2020-11" db="EMBL/GenBank/DDBJ databases">
        <title>Sequencing the genomes of 1000 actinobacteria strains.</title>
        <authorList>
            <person name="Klenk H.-P."/>
        </authorList>
    </citation>
    <scope>NUCLEOTIDE SEQUENCE</scope>
    <source>
        <strain evidence="18">DSM 43175</strain>
    </source>
</reference>
<evidence type="ECO:0000256" key="6">
    <source>
        <dbReference type="ARBA" id="ARBA00022723"/>
    </source>
</evidence>
<keyword evidence="19" id="KW-1185">Reference proteome</keyword>
<keyword evidence="3 14" id="KW-1003">Cell membrane</keyword>
<evidence type="ECO:0000256" key="7">
    <source>
        <dbReference type="ARBA" id="ARBA00022737"/>
    </source>
</evidence>
<dbReference type="GO" id="GO:0008237">
    <property type="term" value="F:metallopeptidase activity"/>
    <property type="evidence" value="ECO:0007669"/>
    <property type="project" value="UniProtKB-UniRule"/>
</dbReference>
<feature type="transmembrane region" description="Helical" evidence="14">
    <location>
        <begin position="138"/>
        <end position="160"/>
    </location>
</feature>
<feature type="binding site" evidence="16">
    <location>
        <position position="71"/>
    </location>
    <ligand>
        <name>Zn(2+)</name>
        <dbReference type="ChEBI" id="CHEBI:29105"/>
        <note>catalytic</note>
    </ligand>
</feature>
<keyword evidence="10 14" id="KW-1133">Transmembrane helix</keyword>
<feature type="binding site" evidence="16">
    <location>
        <position position="166"/>
    </location>
    <ligand>
        <name>Zn(2+)</name>
        <dbReference type="ChEBI" id="CHEBI:29105"/>
        <note>catalytic</note>
    </ligand>
</feature>
<keyword evidence="5 14" id="KW-0812">Transmembrane</keyword>
<feature type="domain" description="Peptidase M50" evidence="17">
    <location>
        <begin position="57"/>
        <end position="129"/>
    </location>
</feature>
<evidence type="ECO:0000256" key="1">
    <source>
        <dbReference type="ARBA" id="ARBA00004651"/>
    </source>
</evidence>
<dbReference type="Proteomes" id="UP000614047">
    <property type="component" value="Unassembled WGS sequence"/>
</dbReference>
<keyword evidence="12" id="KW-0129">CBS domain</keyword>
<evidence type="ECO:0000313" key="19">
    <source>
        <dbReference type="Proteomes" id="UP000614047"/>
    </source>
</evidence>
<dbReference type="SUPFAM" id="SSF54631">
    <property type="entry name" value="CBS-domain pair"/>
    <property type="match status" value="1"/>
</dbReference>
<dbReference type="Pfam" id="PF02163">
    <property type="entry name" value="Peptidase_M50"/>
    <property type="match status" value="2"/>
</dbReference>
<dbReference type="GO" id="GO:0005886">
    <property type="term" value="C:plasma membrane"/>
    <property type="evidence" value="ECO:0007669"/>
    <property type="project" value="UniProtKB-SubCell"/>
</dbReference>
<keyword evidence="9 14" id="KW-0862">Zinc</keyword>
<organism evidence="18 19">
    <name type="scientific">Actinomadura viridis</name>
    <dbReference type="NCBI Taxonomy" id="58110"/>
    <lineage>
        <taxon>Bacteria</taxon>
        <taxon>Bacillati</taxon>
        <taxon>Actinomycetota</taxon>
        <taxon>Actinomycetes</taxon>
        <taxon>Streptosporangiales</taxon>
        <taxon>Thermomonosporaceae</taxon>
        <taxon>Actinomadura</taxon>
    </lineage>
</organism>
<evidence type="ECO:0000256" key="16">
    <source>
        <dbReference type="PIRSR" id="PIRSR006404-2"/>
    </source>
</evidence>
<dbReference type="GO" id="GO:0006508">
    <property type="term" value="P:proteolysis"/>
    <property type="evidence" value="ECO:0007669"/>
    <property type="project" value="UniProtKB-KW"/>
</dbReference>
<keyword evidence="13 14" id="KW-0472">Membrane</keyword>